<reference evidence="2" key="1">
    <citation type="submission" date="2020-07" db="EMBL/GenBank/DDBJ databases">
        <title>Huge and variable diversity of episymbiotic CPR bacteria and DPANN archaea in groundwater ecosystems.</title>
        <authorList>
            <person name="He C.Y."/>
            <person name="Keren R."/>
            <person name="Whittaker M."/>
            <person name="Farag I.F."/>
            <person name="Doudna J."/>
            <person name="Cate J.H.D."/>
            <person name="Banfield J.F."/>
        </authorList>
    </citation>
    <scope>NUCLEOTIDE SEQUENCE</scope>
    <source>
        <strain evidence="2">NC_groundwater_1296_Ag_S-0.2um_52_80</strain>
    </source>
</reference>
<keyword evidence="1" id="KW-1133">Transmembrane helix</keyword>
<dbReference type="EMBL" id="JACQPB010000034">
    <property type="protein sequence ID" value="MBI4210431.1"/>
    <property type="molecule type" value="Genomic_DNA"/>
</dbReference>
<keyword evidence="1" id="KW-0472">Membrane</keyword>
<sequence>MPAPSKEKTKPQWLMREWAISFLALLGAIAGIVVVQVNLESFSYGFVFLVVLYPAAFVLFFLFLARTFGVIMLAIFPEKSAGSLEIDAEKIVLSMDNNTVCAIYLKDIDRIILSEKFNGLYINSKNGQDSYRLPLSYADIEQRIDAINSPPIFKKEGQLIEGNSPDLGPHKNLEGIKTSYRQYRAKGGGYEREIDSAHGAKTIYYTKL</sequence>
<keyword evidence="1" id="KW-0812">Transmembrane</keyword>
<evidence type="ECO:0000256" key="1">
    <source>
        <dbReference type="SAM" id="Phobius"/>
    </source>
</evidence>
<comment type="caution">
    <text evidence="2">The sequence shown here is derived from an EMBL/GenBank/DDBJ whole genome shotgun (WGS) entry which is preliminary data.</text>
</comment>
<dbReference type="AlphaFoldDB" id="A0A8T3YNN4"/>
<proteinExistence type="predicted"/>
<evidence type="ECO:0000313" key="2">
    <source>
        <dbReference type="EMBL" id="MBI4210431.1"/>
    </source>
</evidence>
<accession>A0A8T3YNN4</accession>
<name>A0A8T3YNN4_9ARCH</name>
<organism evidence="2 3">
    <name type="scientific">Candidatus Iainarchaeum sp</name>
    <dbReference type="NCBI Taxonomy" id="3101447"/>
    <lineage>
        <taxon>Archaea</taxon>
        <taxon>Candidatus Iainarchaeota</taxon>
        <taxon>Candidatus Iainarchaeia</taxon>
        <taxon>Candidatus Iainarchaeales</taxon>
        <taxon>Candidatus Iainarchaeaceae</taxon>
        <taxon>Candidatus Iainarchaeum</taxon>
    </lineage>
</organism>
<dbReference type="Proteomes" id="UP000732298">
    <property type="component" value="Unassembled WGS sequence"/>
</dbReference>
<feature type="transmembrane region" description="Helical" evidence="1">
    <location>
        <begin position="45"/>
        <end position="65"/>
    </location>
</feature>
<gene>
    <name evidence="2" type="ORF">HY544_02915</name>
</gene>
<evidence type="ECO:0000313" key="3">
    <source>
        <dbReference type="Proteomes" id="UP000732298"/>
    </source>
</evidence>
<feature type="transmembrane region" description="Helical" evidence="1">
    <location>
        <begin position="20"/>
        <end position="39"/>
    </location>
</feature>
<protein>
    <submittedName>
        <fullName evidence="2">Uncharacterized protein</fullName>
    </submittedName>
</protein>